<feature type="transmembrane region" description="Helical" evidence="2">
    <location>
        <begin position="86"/>
        <end position="106"/>
    </location>
</feature>
<gene>
    <name evidence="3" type="ORF">QRT04_12555</name>
</gene>
<name>A0ABT7SHU2_9CELL</name>
<evidence type="ECO:0000313" key="3">
    <source>
        <dbReference type="EMBL" id="MDM7855762.1"/>
    </source>
</evidence>
<proteinExistence type="predicted"/>
<organism evidence="3 4">
    <name type="scientific">Cellulomonas alba</name>
    <dbReference type="NCBI Taxonomy" id="3053467"/>
    <lineage>
        <taxon>Bacteria</taxon>
        <taxon>Bacillati</taxon>
        <taxon>Actinomycetota</taxon>
        <taxon>Actinomycetes</taxon>
        <taxon>Micrococcales</taxon>
        <taxon>Cellulomonadaceae</taxon>
        <taxon>Cellulomonas</taxon>
    </lineage>
</organism>
<feature type="transmembrane region" description="Helical" evidence="2">
    <location>
        <begin position="53"/>
        <end position="74"/>
    </location>
</feature>
<reference evidence="3 4" key="1">
    <citation type="submission" date="2023-06" db="EMBL/GenBank/DDBJ databases">
        <title>Cellulomonas sp. MW4 Whole genome sequence.</title>
        <authorList>
            <person name="Park S."/>
        </authorList>
    </citation>
    <scope>NUCLEOTIDE SEQUENCE [LARGE SCALE GENOMIC DNA]</scope>
    <source>
        <strain evidence="3 4">MW4</strain>
    </source>
</reference>
<evidence type="ECO:0000256" key="2">
    <source>
        <dbReference type="SAM" id="Phobius"/>
    </source>
</evidence>
<evidence type="ECO:0000313" key="4">
    <source>
        <dbReference type="Proteomes" id="UP001529338"/>
    </source>
</evidence>
<feature type="transmembrane region" description="Helical" evidence="2">
    <location>
        <begin position="112"/>
        <end position="131"/>
    </location>
</feature>
<keyword evidence="2" id="KW-0472">Membrane</keyword>
<feature type="region of interest" description="Disordered" evidence="1">
    <location>
        <begin position="145"/>
        <end position="165"/>
    </location>
</feature>
<sequence length="165" mass="17007">MTTPSDAARPRPSLAAAKQSFRLALRDMVVLLVVVLVLGVGVGALVAGAEGVWGALLGVAIALVFSGTTVVSVLRTADDPPARAVTVIMGLWLAKLVLVFVVLAVLSRFDFYSRPVLGVVLIVGVVGSAYLDLRAVQRTRAVYTDADPVRPPGSTSDGGPDLAGS</sequence>
<keyword evidence="2" id="KW-0812">Transmembrane</keyword>
<evidence type="ECO:0000256" key="1">
    <source>
        <dbReference type="SAM" id="MobiDB-lite"/>
    </source>
</evidence>
<keyword evidence="4" id="KW-1185">Reference proteome</keyword>
<feature type="transmembrane region" description="Helical" evidence="2">
    <location>
        <begin position="28"/>
        <end position="47"/>
    </location>
</feature>
<accession>A0ABT7SHU2</accession>
<dbReference type="Proteomes" id="UP001529338">
    <property type="component" value="Unassembled WGS sequence"/>
</dbReference>
<dbReference type="RefSeq" id="WP_289455627.1">
    <property type="nucleotide sequence ID" value="NZ_JAUCGQ010000001.1"/>
</dbReference>
<keyword evidence="2" id="KW-1133">Transmembrane helix</keyword>
<comment type="caution">
    <text evidence="3">The sequence shown here is derived from an EMBL/GenBank/DDBJ whole genome shotgun (WGS) entry which is preliminary data.</text>
</comment>
<protein>
    <recommendedName>
        <fullName evidence="5">ATP synthase protein I</fullName>
    </recommendedName>
</protein>
<evidence type="ECO:0008006" key="5">
    <source>
        <dbReference type="Google" id="ProtNLM"/>
    </source>
</evidence>
<dbReference type="EMBL" id="JAUCGQ010000001">
    <property type="protein sequence ID" value="MDM7855762.1"/>
    <property type="molecule type" value="Genomic_DNA"/>
</dbReference>